<feature type="region of interest" description="Disordered" evidence="1">
    <location>
        <begin position="55"/>
        <end position="113"/>
    </location>
</feature>
<dbReference type="AlphaFoldDB" id="A0A0G4GGP5"/>
<name>A0A0G4GGP5_9ALVE</name>
<dbReference type="VEuPathDB" id="CryptoDB:Cvel_21822"/>
<accession>A0A0G4GGP5</accession>
<feature type="compositionally biased region" description="Basic and acidic residues" evidence="1">
    <location>
        <begin position="99"/>
        <end position="113"/>
    </location>
</feature>
<feature type="signal peptide" evidence="2">
    <location>
        <begin position="1"/>
        <end position="29"/>
    </location>
</feature>
<dbReference type="InterPro" id="IPR029021">
    <property type="entry name" value="Prot-tyrosine_phosphatase-like"/>
</dbReference>
<feature type="chain" id="PRO_5005190418" evidence="2">
    <location>
        <begin position="30"/>
        <end position="489"/>
    </location>
</feature>
<gene>
    <name evidence="3" type="ORF">Cvel_21822</name>
</gene>
<proteinExistence type="predicted"/>
<dbReference type="EMBL" id="CDMZ01001194">
    <property type="protein sequence ID" value="CEM28797.1"/>
    <property type="molecule type" value="Genomic_DNA"/>
</dbReference>
<evidence type="ECO:0000256" key="2">
    <source>
        <dbReference type="SAM" id="SignalP"/>
    </source>
</evidence>
<evidence type="ECO:0000313" key="3">
    <source>
        <dbReference type="EMBL" id="CEM28797.1"/>
    </source>
</evidence>
<organism evidence="3">
    <name type="scientific">Chromera velia CCMP2878</name>
    <dbReference type="NCBI Taxonomy" id="1169474"/>
    <lineage>
        <taxon>Eukaryota</taxon>
        <taxon>Sar</taxon>
        <taxon>Alveolata</taxon>
        <taxon>Colpodellida</taxon>
        <taxon>Chromeraceae</taxon>
        <taxon>Chromera</taxon>
    </lineage>
</organism>
<evidence type="ECO:0000256" key="1">
    <source>
        <dbReference type="SAM" id="MobiDB-lite"/>
    </source>
</evidence>
<reference evidence="3" key="1">
    <citation type="submission" date="2014-11" db="EMBL/GenBank/DDBJ databases">
        <authorList>
            <person name="Otto D Thomas"/>
            <person name="Naeem Raeece"/>
        </authorList>
    </citation>
    <scope>NUCLEOTIDE SEQUENCE</scope>
</reference>
<sequence>MEGHRRRSASPRRLLVLFCLPLLFVLGDGFVSLSPMRPFRGHFLPRRERRWETEEGASTLFGRKKGGSNKKEPSDKTGKSSKRKSKKAAEETDKEEVGEETREKTLEEFTRSIQEQRPEDDVYDEIFYAQPRGWHYKVNSWLPYNQLAYDMLVADSIPKEAVAQFVKNGVELVVQLSQDWEEEYQDYSKEVKENGGKYLHLPITEMTWTKANVEKVLQTIRAELPKSLLLIDFGMFRSAAIGGILLDKRKLMLRFEAHHRAAMVHYGGAKLMRMYYGHEEKMSARLPKGHTRRVMGAPFEEDRVEHLTKEEEDNDLTTRISGLQSKIRQIPYDQELEDKFKRAYPDYHPPPRPAKWDVVKWKRDQRYLKQMEEAGTPVTVSEDYADPLGPDDASNLSKRGQALRWERLGKPKFDRITWGKQNVRRGKIDRSVPLWEDQSEHMMPTLPPQNRTGPYTWKELMENRELSKDNIINDDDWVSPYDPQYNYMM</sequence>
<dbReference type="Gene3D" id="3.90.190.10">
    <property type="entry name" value="Protein tyrosine phosphatase superfamily"/>
    <property type="match status" value="1"/>
</dbReference>
<protein>
    <submittedName>
        <fullName evidence="3">Uncharacterized protein</fullName>
    </submittedName>
</protein>
<feature type="compositionally biased region" description="Basic and acidic residues" evidence="1">
    <location>
        <begin position="69"/>
        <end position="78"/>
    </location>
</feature>
<keyword evidence="2" id="KW-0732">Signal</keyword>